<evidence type="ECO:0000313" key="2">
    <source>
        <dbReference type="Proteomes" id="UP000185596"/>
    </source>
</evidence>
<dbReference type="Proteomes" id="UP000185596">
    <property type="component" value="Unassembled WGS sequence"/>
</dbReference>
<sequence>MNTAALSSIQHRPAPLWLRDLAHGRAAYEELLGWPVSVRVSERVLCVAVGNALSAVSMPAPLGALVRKELGVALQCGPVFSDPDGARWSFLTRPPEELRPGVAGELARFDVAVAGRGAHLVVPTSPSGGSVVRTWRWLEPPAPGRSLPPAYPVIAVVRRLAERPDMAA</sequence>
<dbReference type="RefSeq" id="WP_075130429.1">
    <property type="nucleotide sequence ID" value="NZ_MSIE01000132.1"/>
</dbReference>
<name>A0A1Q8BUN3_9PSEU</name>
<evidence type="ECO:0000313" key="1">
    <source>
        <dbReference type="EMBL" id="OLF05803.1"/>
    </source>
</evidence>
<dbReference type="EMBL" id="MSIE01000132">
    <property type="protein sequence ID" value="OLF05803.1"/>
    <property type="molecule type" value="Genomic_DNA"/>
</dbReference>
<accession>A0A1Q8BUN3</accession>
<organism evidence="1 2">
    <name type="scientific">Actinophytocola xanthii</name>
    <dbReference type="NCBI Taxonomy" id="1912961"/>
    <lineage>
        <taxon>Bacteria</taxon>
        <taxon>Bacillati</taxon>
        <taxon>Actinomycetota</taxon>
        <taxon>Actinomycetes</taxon>
        <taxon>Pseudonocardiales</taxon>
        <taxon>Pseudonocardiaceae</taxon>
    </lineage>
</organism>
<proteinExistence type="predicted"/>
<protein>
    <recommendedName>
        <fullName evidence="3">DNA primase/polymerase bifunctional N-terminal domain-containing protein</fullName>
    </recommendedName>
</protein>
<evidence type="ECO:0008006" key="3">
    <source>
        <dbReference type="Google" id="ProtNLM"/>
    </source>
</evidence>
<comment type="caution">
    <text evidence="1">The sequence shown here is derived from an EMBL/GenBank/DDBJ whole genome shotgun (WGS) entry which is preliminary data.</text>
</comment>
<dbReference type="OrthoDB" id="4546644at2"/>
<gene>
    <name evidence="1" type="ORF">BU204_36875</name>
</gene>
<keyword evidence="2" id="KW-1185">Reference proteome</keyword>
<reference evidence="1 2" key="1">
    <citation type="submission" date="2016-12" db="EMBL/GenBank/DDBJ databases">
        <title>The draft genome sequence of Actinophytocola sp. 11-183.</title>
        <authorList>
            <person name="Wang W."/>
            <person name="Yuan L."/>
        </authorList>
    </citation>
    <scope>NUCLEOTIDE SEQUENCE [LARGE SCALE GENOMIC DNA]</scope>
    <source>
        <strain evidence="1 2">11-183</strain>
    </source>
</reference>
<dbReference type="AlphaFoldDB" id="A0A1Q8BUN3"/>